<feature type="compositionally biased region" description="Polar residues" evidence="1">
    <location>
        <begin position="75"/>
        <end position="88"/>
    </location>
</feature>
<proteinExistence type="predicted"/>
<dbReference type="Proteomes" id="UP001066276">
    <property type="component" value="Chromosome 4_2"/>
</dbReference>
<name>A0AAV7SQQ5_PLEWA</name>
<dbReference type="EMBL" id="JANPWB010000008">
    <property type="protein sequence ID" value="KAJ1166356.1"/>
    <property type="molecule type" value="Genomic_DNA"/>
</dbReference>
<evidence type="ECO:0000313" key="3">
    <source>
        <dbReference type="Proteomes" id="UP001066276"/>
    </source>
</evidence>
<evidence type="ECO:0000313" key="2">
    <source>
        <dbReference type="EMBL" id="KAJ1166356.1"/>
    </source>
</evidence>
<dbReference type="AlphaFoldDB" id="A0AAV7SQQ5"/>
<protein>
    <submittedName>
        <fullName evidence="2">Uncharacterized protein</fullName>
    </submittedName>
</protein>
<keyword evidence="3" id="KW-1185">Reference proteome</keyword>
<sequence length="162" mass="17328">MLNPWITHPSMRHDVPLGIRPSSLLAPRGTAAVTGARAQPLRGWQQTPQHKAGLNAAACPGTDPSNAQRRMGTCPKQTCHSQEAQPTLVTHPAIPTSTNTERNISQELNPNHSSDDSSHDNFPQQTVRLTFRGAGLPRGPTAQGAPSYGTDFLAGVTQREGL</sequence>
<evidence type="ECO:0000256" key="1">
    <source>
        <dbReference type="SAM" id="MobiDB-lite"/>
    </source>
</evidence>
<organism evidence="2 3">
    <name type="scientific">Pleurodeles waltl</name>
    <name type="common">Iberian ribbed newt</name>
    <dbReference type="NCBI Taxonomy" id="8319"/>
    <lineage>
        <taxon>Eukaryota</taxon>
        <taxon>Metazoa</taxon>
        <taxon>Chordata</taxon>
        <taxon>Craniata</taxon>
        <taxon>Vertebrata</taxon>
        <taxon>Euteleostomi</taxon>
        <taxon>Amphibia</taxon>
        <taxon>Batrachia</taxon>
        <taxon>Caudata</taxon>
        <taxon>Salamandroidea</taxon>
        <taxon>Salamandridae</taxon>
        <taxon>Pleurodelinae</taxon>
        <taxon>Pleurodeles</taxon>
    </lineage>
</organism>
<gene>
    <name evidence="2" type="ORF">NDU88_006760</name>
</gene>
<accession>A0AAV7SQQ5</accession>
<feature type="region of interest" description="Disordered" evidence="1">
    <location>
        <begin position="30"/>
        <end position="162"/>
    </location>
</feature>
<feature type="compositionally biased region" description="Polar residues" evidence="1">
    <location>
        <begin position="95"/>
        <end position="111"/>
    </location>
</feature>
<comment type="caution">
    <text evidence="2">The sequence shown here is derived from an EMBL/GenBank/DDBJ whole genome shotgun (WGS) entry which is preliminary data.</text>
</comment>
<reference evidence="2" key="1">
    <citation type="journal article" date="2022" name="bioRxiv">
        <title>Sequencing and chromosome-scale assembly of the giantPleurodeles waltlgenome.</title>
        <authorList>
            <person name="Brown T."/>
            <person name="Elewa A."/>
            <person name="Iarovenko S."/>
            <person name="Subramanian E."/>
            <person name="Araus A.J."/>
            <person name="Petzold A."/>
            <person name="Susuki M."/>
            <person name="Suzuki K.-i.T."/>
            <person name="Hayashi T."/>
            <person name="Toyoda A."/>
            <person name="Oliveira C."/>
            <person name="Osipova E."/>
            <person name="Leigh N.D."/>
            <person name="Simon A."/>
            <person name="Yun M.H."/>
        </authorList>
    </citation>
    <scope>NUCLEOTIDE SEQUENCE</scope>
    <source>
        <strain evidence="2">20211129_DDA</strain>
        <tissue evidence="2">Liver</tissue>
    </source>
</reference>